<dbReference type="CDD" id="cd07505">
    <property type="entry name" value="HAD_BPGM-like"/>
    <property type="match status" value="1"/>
</dbReference>
<evidence type="ECO:0000256" key="1">
    <source>
        <dbReference type="ARBA" id="ARBA00008601"/>
    </source>
</evidence>
<feature type="compositionally biased region" description="Polar residues" evidence="5">
    <location>
        <begin position="443"/>
        <end position="460"/>
    </location>
</feature>
<feature type="domain" description="Tyrosine-protein phosphatase" evidence="6">
    <location>
        <begin position="4"/>
        <end position="179"/>
    </location>
</feature>
<dbReference type="PROSITE" id="PS50054">
    <property type="entry name" value="TYR_PHOSPHATASE_DUAL"/>
    <property type="match status" value="1"/>
</dbReference>
<feature type="non-terminal residue" evidence="8">
    <location>
        <position position="706"/>
    </location>
</feature>
<dbReference type="PROSITE" id="PS50056">
    <property type="entry name" value="TYR_PHOSPHATASE_2"/>
    <property type="match status" value="1"/>
</dbReference>
<comment type="similarity">
    <text evidence="1">Belongs to the protein-tyrosine phosphatase family. Non-receptor class dual specificity subfamily.</text>
</comment>
<name>A0ABQ5S8B4_9CHLO</name>
<keyword evidence="9" id="KW-1185">Reference proteome</keyword>
<evidence type="ECO:0000259" key="6">
    <source>
        <dbReference type="PROSITE" id="PS50054"/>
    </source>
</evidence>
<dbReference type="PANTHER" id="PTHR45848">
    <property type="entry name" value="DUAL SPECIFICITY PROTEIN PHOSPHATASE 12 FAMILY MEMBER"/>
    <property type="match status" value="1"/>
</dbReference>
<dbReference type="NCBIfam" id="TIGR01509">
    <property type="entry name" value="HAD-SF-IA-v3"/>
    <property type="match status" value="1"/>
</dbReference>
<evidence type="ECO:0000259" key="7">
    <source>
        <dbReference type="PROSITE" id="PS50056"/>
    </source>
</evidence>
<dbReference type="SUPFAM" id="SSF56784">
    <property type="entry name" value="HAD-like"/>
    <property type="match status" value="1"/>
</dbReference>
<evidence type="ECO:0000256" key="4">
    <source>
        <dbReference type="ARBA" id="ARBA00022912"/>
    </source>
</evidence>
<dbReference type="InterPro" id="IPR023214">
    <property type="entry name" value="HAD_sf"/>
</dbReference>
<dbReference type="SMART" id="SM00195">
    <property type="entry name" value="DSPc"/>
    <property type="match status" value="1"/>
</dbReference>
<dbReference type="Proteomes" id="UP001165090">
    <property type="component" value="Unassembled WGS sequence"/>
</dbReference>
<dbReference type="SFLD" id="SFLDG01129">
    <property type="entry name" value="C1.5:_HAD__Beta-PGM__Phosphata"/>
    <property type="match status" value="1"/>
</dbReference>
<organism evidence="8 9">
    <name type="scientific">Volvox africanus</name>
    <dbReference type="NCBI Taxonomy" id="51714"/>
    <lineage>
        <taxon>Eukaryota</taxon>
        <taxon>Viridiplantae</taxon>
        <taxon>Chlorophyta</taxon>
        <taxon>core chlorophytes</taxon>
        <taxon>Chlorophyceae</taxon>
        <taxon>CS clade</taxon>
        <taxon>Chlamydomonadales</taxon>
        <taxon>Volvocaceae</taxon>
        <taxon>Volvox</taxon>
    </lineage>
</organism>
<gene>
    <name evidence="8" type="ORF">VaNZ11_009144</name>
</gene>
<sequence length="706" mass="73798">MEYDVSEILPDLYVGGLSSLKYLEALGITHILSVINFPIQKDISAYVTLQLPLQDSPGANMLQYLPAAIKFLDGALGSNPPATATPATATPATAEGLGEPRNGRSSVGGDGSASGRCRVLVHCQAGVSRSPAVVAGWLMRRRGLSADEALRLLVSRRSCADPNEGFRAQLCLFGDMRCSLDPEHPVYRMWCLEELAGQWEDQGFVDPVAFGQVPEGPAGLSAALAAQQTLYRCRKCRQLLATSAHVMPVEAALGHRIFRDRQRYRQTLAAGGGVTATGGDSAAAAAANADTSGAAESCLFLEPMQWMSSTITGVVAGKLHCPKCSARLGSFNWSGISNPSGAWVTPAFQLHLSKLDTVLPKPLEALANVRHPLVGPMRSAAAPAVMAAAASAAVGTPVAAAPSLLVTLPAAVRRLGLGRAGAREADEGEEQLPEPNLDLDPDATNSESNVETNASTQGSLDVSIGTAAGPGGEVQVCSIGGGGSSGDQAPDPGDGEEGRSCRTAWFTHLIFDCDGVLVDSEAASCEALRRAILEVTGFDIPHLFPQDYVEVFGMDVRSCVAHYRGRFSRGEWEAPELLAPRVQAAKEVHYKNLTAGGIAAFDGAERLIRRALDAGMQVGVASSGEPQKIQHNLSSSGLAPLIPRHAVVSASHVAAGKPAPDVYLAAMKVTGCLDPRRALVVEDAVNGLKAARAAGMFTVGITNQLP</sequence>
<feature type="compositionally biased region" description="Acidic residues" evidence="5">
    <location>
        <begin position="426"/>
        <end position="441"/>
    </location>
</feature>
<evidence type="ECO:0000313" key="9">
    <source>
        <dbReference type="Proteomes" id="UP001165090"/>
    </source>
</evidence>
<feature type="compositionally biased region" description="Low complexity" evidence="5">
    <location>
        <begin position="80"/>
        <end position="94"/>
    </location>
</feature>
<accession>A0ABQ5S8B4</accession>
<dbReference type="PROSITE" id="PS00383">
    <property type="entry name" value="TYR_PHOSPHATASE_1"/>
    <property type="match status" value="1"/>
</dbReference>
<feature type="region of interest" description="Disordered" evidence="5">
    <location>
        <begin position="421"/>
        <end position="498"/>
    </location>
</feature>
<dbReference type="SUPFAM" id="SSF52799">
    <property type="entry name" value="(Phosphotyrosine protein) phosphatases II"/>
    <property type="match status" value="1"/>
</dbReference>
<dbReference type="InterPro" id="IPR020422">
    <property type="entry name" value="TYR_PHOSPHATASE_DUAL_dom"/>
</dbReference>
<keyword evidence="4" id="KW-0904">Protein phosphatase</keyword>
<evidence type="ECO:0000256" key="5">
    <source>
        <dbReference type="SAM" id="MobiDB-lite"/>
    </source>
</evidence>
<evidence type="ECO:0000256" key="3">
    <source>
        <dbReference type="ARBA" id="ARBA00022801"/>
    </source>
</evidence>
<dbReference type="InterPro" id="IPR000387">
    <property type="entry name" value="Tyr_Pase_dom"/>
</dbReference>
<dbReference type="InterPro" id="IPR000340">
    <property type="entry name" value="Dual-sp_phosphatase_cat-dom"/>
</dbReference>
<dbReference type="SFLD" id="SFLDS00003">
    <property type="entry name" value="Haloacid_Dehalogenase"/>
    <property type="match status" value="1"/>
</dbReference>
<reference evidence="8 9" key="1">
    <citation type="journal article" date="2023" name="IScience">
        <title>Expanded male sex-determining region conserved during the evolution of homothallism in the green alga Volvox.</title>
        <authorList>
            <person name="Yamamoto K."/>
            <person name="Matsuzaki R."/>
            <person name="Mahakham W."/>
            <person name="Heman W."/>
            <person name="Sekimoto H."/>
            <person name="Kawachi M."/>
            <person name="Minakuchi Y."/>
            <person name="Toyoda A."/>
            <person name="Nozaki H."/>
        </authorList>
    </citation>
    <scope>NUCLEOTIDE SEQUENCE [LARGE SCALE GENOMIC DNA]</scope>
    <source>
        <strain evidence="8 9">NIES-4468</strain>
    </source>
</reference>
<dbReference type="InterPro" id="IPR036412">
    <property type="entry name" value="HAD-like_sf"/>
</dbReference>
<dbReference type="Pfam" id="PF00702">
    <property type="entry name" value="Hydrolase"/>
    <property type="match status" value="1"/>
</dbReference>
<proteinExistence type="inferred from homology"/>
<dbReference type="InterPro" id="IPR023198">
    <property type="entry name" value="PGP-like_dom2"/>
</dbReference>
<dbReference type="InterPro" id="IPR029021">
    <property type="entry name" value="Prot-tyrosine_phosphatase-like"/>
</dbReference>
<evidence type="ECO:0000313" key="8">
    <source>
        <dbReference type="EMBL" id="GLI65572.1"/>
    </source>
</evidence>
<protein>
    <recommendedName>
        <fullName evidence="2">protein-tyrosine-phosphatase</fullName>
        <ecNumber evidence="2">3.1.3.48</ecNumber>
    </recommendedName>
</protein>
<dbReference type="EMBL" id="BSDZ01000024">
    <property type="protein sequence ID" value="GLI65572.1"/>
    <property type="molecule type" value="Genomic_DNA"/>
</dbReference>
<dbReference type="Pfam" id="PF00782">
    <property type="entry name" value="DSPc"/>
    <property type="match status" value="1"/>
</dbReference>
<comment type="caution">
    <text evidence="8">The sequence shown here is derived from an EMBL/GenBank/DDBJ whole genome shotgun (WGS) entry which is preliminary data.</text>
</comment>
<dbReference type="InterPro" id="IPR006439">
    <property type="entry name" value="HAD-SF_hydro_IA"/>
</dbReference>
<dbReference type="PANTHER" id="PTHR45848:SF4">
    <property type="entry name" value="DUAL SPECIFICITY PROTEIN PHOSPHATASE 12"/>
    <property type="match status" value="1"/>
</dbReference>
<dbReference type="EC" id="3.1.3.48" evidence="2"/>
<dbReference type="Gene3D" id="3.40.50.1000">
    <property type="entry name" value="HAD superfamily/HAD-like"/>
    <property type="match status" value="1"/>
</dbReference>
<dbReference type="InterPro" id="IPR016130">
    <property type="entry name" value="Tyr_Pase_AS"/>
</dbReference>
<dbReference type="Gene3D" id="3.90.190.10">
    <property type="entry name" value="Protein tyrosine phosphatase superfamily"/>
    <property type="match status" value="1"/>
</dbReference>
<evidence type="ECO:0000256" key="2">
    <source>
        <dbReference type="ARBA" id="ARBA00013064"/>
    </source>
</evidence>
<keyword evidence="3" id="KW-0378">Hydrolase</keyword>
<dbReference type="CDD" id="cd14498">
    <property type="entry name" value="DSP"/>
    <property type="match status" value="1"/>
</dbReference>
<feature type="domain" description="Tyrosine specific protein phosphatases" evidence="7">
    <location>
        <begin position="114"/>
        <end position="157"/>
    </location>
</feature>
<feature type="region of interest" description="Disordered" evidence="5">
    <location>
        <begin position="80"/>
        <end position="113"/>
    </location>
</feature>
<dbReference type="Gene3D" id="1.10.150.240">
    <property type="entry name" value="Putative phosphatase, domain 2"/>
    <property type="match status" value="1"/>
</dbReference>